<reference evidence="1 2" key="1">
    <citation type="journal article" date="2015" name="PLoS Negl. Trop. Dis.">
        <title>Distribution of Plasmids in Distinct Leptospira Pathogenic Species.</title>
        <authorList>
            <person name="Wang Y."/>
            <person name="Zhuang X."/>
            <person name="Zhong Y."/>
            <person name="Zhang C."/>
            <person name="Zhang Y."/>
            <person name="Zeng L."/>
            <person name="Zhu Y."/>
            <person name="He P."/>
            <person name="Dong K."/>
            <person name="Pal U."/>
            <person name="Guo X."/>
            <person name="Qin J."/>
        </authorList>
    </citation>
    <scope>NUCLEOTIDE SEQUENCE [LARGE SCALE GENOMIC DNA]</scope>
    <source>
        <strain evidence="1 2">56604</strain>
    </source>
</reference>
<evidence type="ECO:0000313" key="2">
    <source>
        <dbReference type="Proteomes" id="UP000058857"/>
    </source>
</evidence>
<dbReference type="Proteomes" id="UP000058857">
    <property type="component" value="Chromosome 1"/>
</dbReference>
<name>A0A0S2ILK6_LEPBO</name>
<protein>
    <submittedName>
        <fullName evidence="1">Uncharacterized protein</fullName>
    </submittedName>
</protein>
<evidence type="ECO:0000313" key="1">
    <source>
        <dbReference type="EMBL" id="ALO24535.1"/>
    </source>
</evidence>
<accession>A0A0S2ILK6</accession>
<organism evidence="1">
    <name type="scientific">Leptospira borgpetersenii serovar Ballum</name>
    <dbReference type="NCBI Taxonomy" id="280505"/>
    <lineage>
        <taxon>Bacteria</taxon>
        <taxon>Pseudomonadati</taxon>
        <taxon>Spirochaetota</taxon>
        <taxon>Spirochaetia</taxon>
        <taxon>Leptospirales</taxon>
        <taxon>Leptospiraceae</taxon>
        <taxon>Leptospira</taxon>
    </lineage>
</organism>
<proteinExistence type="predicted"/>
<dbReference type="EMBL" id="CP012029">
    <property type="protein sequence ID" value="ALO24535.1"/>
    <property type="molecule type" value="Genomic_DNA"/>
</dbReference>
<sequence>MLPFGNGNKKYSFLGLCENRSCMDFIPTYFALRSFCWFSCFVVNACSNPRFSSRRALFYLRACPKTIRFIGILADRCNCSYVLGQTLNKRLAVEFRLFYS</sequence>
<dbReference type="AlphaFoldDB" id="A0A0S2ILK6"/>
<gene>
    <name evidence="1" type="ORF">LBBP_00168</name>
</gene>
<dbReference type="PATRIC" id="fig|280505.15.peg.162"/>